<dbReference type="EMBL" id="BAAANK010000007">
    <property type="protein sequence ID" value="GAA1838905.1"/>
    <property type="molecule type" value="Genomic_DNA"/>
</dbReference>
<comment type="caution">
    <text evidence="3">The sequence shown here is derived from an EMBL/GenBank/DDBJ whole genome shotgun (WGS) entry which is preliminary data.</text>
</comment>
<dbReference type="RefSeq" id="WP_157426801.1">
    <property type="nucleotide sequence ID" value="NZ_BAAANK010000007.1"/>
</dbReference>
<evidence type="ECO:0000256" key="2">
    <source>
        <dbReference type="SAM" id="Phobius"/>
    </source>
</evidence>
<proteinExistence type="predicted"/>
<feature type="transmembrane region" description="Helical" evidence="2">
    <location>
        <begin position="356"/>
        <end position="378"/>
    </location>
</feature>
<evidence type="ECO:0008006" key="5">
    <source>
        <dbReference type="Google" id="ProtNLM"/>
    </source>
</evidence>
<keyword evidence="2" id="KW-1133">Transmembrane helix</keyword>
<dbReference type="Proteomes" id="UP001501746">
    <property type="component" value="Unassembled WGS sequence"/>
</dbReference>
<accession>A0ABP4Z760</accession>
<gene>
    <name evidence="3" type="ORF">GCM10009750_26000</name>
</gene>
<feature type="transmembrane region" description="Helical" evidence="2">
    <location>
        <begin position="236"/>
        <end position="255"/>
    </location>
</feature>
<keyword evidence="2" id="KW-0812">Transmembrane</keyword>
<feature type="transmembrane region" description="Helical" evidence="2">
    <location>
        <begin position="332"/>
        <end position="350"/>
    </location>
</feature>
<evidence type="ECO:0000313" key="3">
    <source>
        <dbReference type="EMBL" id="GAA1838905.1"/>
    </source>
</evidence>
<reference evidence="4" key="1">
    <citation type="journal article" date="2019" name="Int. J. Syst. Evol. Microbiol.">
        <title>The Global Catalogue of Microorganisms (GCM) 10K type strain sequencing project: providing services to taxonomists for standard genome sequencing and annotation.</title>
        <authorList>
            <consortium name="The Broad Institute Genomics Platform"/>
            <consortium name="The Broad Institute Genome Sequencing Center for Infectious Disease"/>
            <person name="Wu L."/>
            <person name="Ma J."/>
        </authorList>
    </citation>
    <scope>NUCLEOTIDE SEQUENCE [LARGE SCALE GENOMIC DNA]</scope>
    <source>
        <strain evidence="4">JCM 14323</strain>
    </source>
</reference>
<feature type="transmembrane region" description="Helical" evidence="2">
    <location>
        <begin position="60"/>
        <end position="78"/>
    </location>
</feature>
<evidence type="ECO:0000256" key="1">
    <source>
        <dbReference type="SAM" id="MobiDB-lite"/>
    </source>
</evidence>
<sequence>MRARVSGGLRAASAGATADSVVHATISLDASLRARAARRREARRRLAAIRDGVAASVMRRVLVTLIALLLGVAVFQFFAPRLGVPIDAAWHDRQAGAILLGVAAGATVFVALAIASASARGVELLHGFGFHSTPGNRAALAAGSWFAVAALGVHFSAAAFLSLPGGQWAAAAVLGGGLATAVFCLHRVAVHDHAYRTFNLAALLLATAAIASMSTTATGPWWDVNFSTLGTTDDAAAFYFNAGAVLSGLSMAMLARTLTAGLATPALGAGVAGIRILRVCIVAIGVCLMGVGLVPIDTATDLHNAFALGAAVSFAVPALGLRLLVPSAPKRLVVLSVALVVVEAGAMGLYDGVRLVSLTVFEIVAFSLIFVWLIALTVTPREPGALRAGAAEAAGIALEVVHVATRRVSDGVASGQVAAADAASRLRLAASATGSRVGLGVGVGPPRRRTSARAAPIAGRLPDDDTMEARRMEMA</sequence>
<name>A0ABP4Z760_9MICO</name>
<protein>
    <recommendedName>
        <fullName evidence="5">DUF998 domain-containing protein</fullName>
    </recommendedName>
</protein>
<feature type="transmembrane region" description="Helical" evidence="2">
    <location>
        <begin position="98"/>
        <end position="117"/>
    </location>
</feature>
<feature type="region of interest" description="Disordered" evidence="1">
    <location>
        <begin position="440"/>
        <end position="475"/>
    </location>
</feature>
<organism evidence="3 4">
    <name type="scientific">Agromyces salentinus</name>
    <dbReference type="NCBI Taxonomy" id="269421"/>
    <lineage>
        <taxon>Bacteria</taxon>
        <taxon>Bacillati</taxon>
        <taxon>Actinomycetota</taxon>
        <taxon>Actinomycetes</taxon>
        <taxon>Micrococcales</taxon>
        <taxon>Microbacteriaceae</taxon>
        <taxon>Agromyces</taxon>
    </lineage>
</organism>
<keyword evidence="2" id="KW-0472">Membrane</keyword>
<feature type="compositionally biased region" description="Basic and acidic residues" evidence="1">
    <location>
        <begin position="461"/>
        <end position="475"/>
    </location>
</feature>
<feature type="transmembrane region" description="Helical" evidence="2">
    <location>
        <begin position="167"/>
        <end position="185"/>
    </location>
</feature>
<feature type="transmembrane region" description="Helical" evidence="2">
    <location>
        <begin position="276"/>
        <end position="296"/>
    </location>
</feature>
<evidence type="ECO:0000313" key="4">
    <source>
        <dbReference type="Proteomes" id="UP001501746"/>
    </source>
</evidence>
<feature type="transmembrane region" description="Helical" evidence="2">
    <location>
        <begin position="138"/>
        <end position="161"/>
    </location>
</feature>
<keyword evidence="4" id="KW-1185">Reference proteome</keyword>
<feature type="transmembrane region" description="Helical" evidence="2">
    <location>
        <begin position="302"/>
        <end position="325"/>
    </location>
</feature>
<feature type="transmembrane region" description="Helical" evidence="2">
    <location>
        <begin position="197"/>
        <end position="216"/>
    </location>
</feature>